<evidence type="ECO:0000313" key="3">
    <source>
        <dbReference type="Proteomes" id="UP000220797"/>
    </source>
</evidence>
<feature type="coiled-coil region" evidence="1">
    <location>
        <begin position="386"/>
        <end position="754"/>
    </location>
</feature>
<keyword evidence="3" id="KW-1185">Reference proteome</keyword>
<dbReference type="SUPFAM" id="SSF57997">
    <property type="entry name" value="Tropomyosin"/>
    <property type="match status" value="1"/>
</dbReference>
<organism evidence="2 3">
    <name type="scientific">Plasmodium gallinaceum</name>
    <dbReference type="NCBI Taxonomy" id="5849"/>
    <lineage>
        <taxon>Eukaryota</taxon>
        <taxon>Sar</taxon>
        <taxon>Alveolata</taxon>
        <taxon>Apicomplexa</taxon>
        <taxon>Aconoidasida</taxon>
        <taxon>Haemosporida</taxon>
        <taxon>Plasmodiidae</taxon>
        <taxon>Plasmodium</taxon>
        <taxon>Plasmodium (Haemamoeba)</taxon>
    </lineage>
</organism>
<accession>A0A1J1GP99</accession>
<dbReference type="EMBL" id="CVMV01000022">
    <property type="protein sequence ID" value="CRG94237.1"/>
    <property type="molecule type" value="Genomic_DNA"/>
</dbReference>
<dbReference type="OMA" id="NDMATEI"/>
<reference evidence="2" key="1">
    <citation type="submission" date="2015-04" db="EMBL/GenBank/DDBJ databases">
        <authorList>
            <consortium name="Pathogen Informatics"/>
        </authorList>
    </citation>
    <scope>NUCLEOTIDE SEQUENCE [LARGE SCALE GENOMIC DNA]</scope>
    <source>
        <strain evidence="2">8A</strain>
    </source>
</reference>
<dbReference type="Proteomes" id="UP000220797">
    <property type="component" value="Unassembled WGS sequence"/>
</dbReference>
<keyword evidence="1" id="KW-0175">Coiled coil</keyword>
<evidence type="ECO:0000313" key="2">
    <source>
        <dbReference type="EMBL" id="CRG94237.1"/>
    </source>
</evidence>
<proteinExistence type="predicted"/>
<dbReference type="RefSeq" id="XP_028527058.1">
    <property type="nucleotide sequence ID" value="XM_028670291.1"/>
</dbReference>
<dbReference type="AlphaFoldDB" id="A0A1J1GP99"/>
<protein>
    <submittedName>
        <fullName evidence="2">Uncharacterized protein</fullName>
    </submittedName>
</protein>
<sequence length="767" mass="92393">MNNKLYVKNKSIVKEDDELSLIKDYLNDLNNSTQKLYNTNYYNTLSKFKKLNNANEHSILNCLRAKNDDKEQFRSIDFNGFSTNLNSEDNLSECLKEQTDYKKKEKKKKKKIIDLNKENEKKEIIFSFSEQTCNKNITKDSRYNNCGILKIENKNKLLNNLRDSLKKNKNINEEKTLCNINDSSTFFGNNKKKKGTSSLSEELFNKNICEIESNICKKENKKKKKKKKSDYNNNKIDNTHCDNEIIKNFDINESSKINKNDDSNLFYNKDEKENTKDELNESYKFSNIKKLKNLKIKDLKDKEQNLMFSNDREKELFQYLILKSINEIENISCKLEHKYKNELTCKVSKIKNEYEQKIRELIKKKTYLVVENERMIEKDKDNKELIRKLENSKNVLLNQIEKLKEKNELMYDKCFQKDLFKNKNELEIKKLTDKIDLGKKQIDDYEKKINMLNEDLNKSYENLFYYQNKWDDCEKSLQKKEDEIEKLKNQLEKYLIEKNESEEKFKYLQNENGKIERDNDYLRNELNKAKLKVIKLKEEIEEITQNKEYMTSCYKNEEKKLKEDLENYKTKCALLENKKDSQLLEEKYKKIENRLKDIENEKSIYERTCLKNEKIQNDMKIEIKNLKNELYEYKNKLYIMNKSNNYNFQTPIFNSTINDEVLKENNQVNENNEVQKNNEEFYKNETFEKPSDIKQKINSLEKQLILLKLEKTNKESELIRCPKYGRKVEEIKKKEFLETKLKYLDDKINMLNKNLKYIRMKNNPNAF</sequence>
<dbReference type="OrthoDB" id="372418at2759"/>
<comment type="caution">
    <text evidence="2">The sequence shown here is derived from an EMBL/GenBank/DDBJ whole genome shotgun (WGS) entry which is preliminary data.</text>
</comment>
<gene>
    <name evidence="2" type="ORF">PGAL8A_00394100</name>
</gene>
<dbReference type="GeneID" id="39732471"/>
<name>A0A1J1GP99_PLAGA</name>
<evidence type="ECO:0000256" key="1">
    <source>
        <dbReference type="SAM" id="Coils"/>
    </source>
</evidence>
<dbReference type="Gene3D" id="1.10.287.1490">
    <property type="match status" value="1"/>
</dbReference>
<dbReference type="VEuPathDB" id="PlasmoDB:PGAL8A_00394100"/>